<keyword evidence="9" id="KW-1185">Reference proteome</keyword>
<dbReference type="InterPro" id="IPR050833">
    <property type="entry name" value="Poly_Biosynth_Transport"/>
</dbReference>
<feature type="transmembrane region" description="Helical" evidence="7">
    <location>
        <begin position="21"/>
        <end position="43"/>
    </location>
</feature>
<keyword evidence="6 7" id="KW-0472">Membrane</keyword>
<comment type="similarity">
    <text evidence="2">Belongs to the polysaccharide synthase family.</text>
</comment>
<dbReference type="KEGG" id="falb:HYN59_08300"/>
<keyword evidence="4 7" id="KW-0812">Transmembrane</keyword>
<dbReference type="Proteomes" id="UP000244929">
    <property type="component" value="Chromosome"/>
</dbReference>
<sequence length="485" mass="54627">MRRKLSKKIVNQTKKSLIWDLTGSVLRQFAGIFISIILARLLTPAEFGIIGMAMVFIGITEVFIDVGFTSGLIQQQNTKDIAYSSIFYVNLGISALLSLIIVLVAPYVSDFYNEPEIKFILYYLALIPIIAALGRVQSTILSKRMDFRSLTIRSISATVVGGIAGVVAAYSGLGVYSLVVQQITTISTSTVLLWFSTGWRPKLEFSMVEVKSLLGYSSYIFLDGVLRQIFNRIDTIFVGKFFSPSILGFYSRADSLRAQIDTYTTNSLRKVMFPALSALQDDFQAFKQIYHKIFNVITGLTVMLVGPIYFLSHQIIIGMLGQKWAPSIVFFQILLFSTLTTPQTGMMAQAVLAKGFSKLRFKLGLIQRVLKLAPMIFGYFFGIVNFAYAVITVATLVFFIYAYVMDSKFQISFVKQVKELLLPNVVFGVFLLFYHLFREDINAWLYAAGFVICNGLFLHLIKHESLTVVFNNLKTVKEKISKFKR</sequence>
<evidence type="ECO:0000256" key="6">
    <source>
        <dbReference type="ARBA" id="ARBA00023136"/>
    </source>
</evidence>
<feature type="transmembrane region" description="Helical" evidence="7">
    <location>
        <begin position="49"/>
        <end position="73"/>
    </location>
</feature>
<evidence type="ECO:0008006" key="10">
    <source>
        <dbReference type="Google" id="ProtNLM"/>
    </source>
</evidence>
<dbReference type="Pfam" id="PF13440">
    <property type="entry name" value="Polysacc_synt_3"/>
    <property type="match status" value="1"/>
</dbReference>
<feature type="transmembrane region" description="Helical" evidence="7">
    <location>
        <begin position="386"/>
        <end position="404"/>
    </location>
</feature>
<feature type="transmembrane region" description="Helical" evidence="7">
    <location>
        <begin position="443"/>
        <end position="461"/>
    </location>
</feature>
<gene>
    <name evidence="8" type="ORF">HYN59_08300</name>
</gene>
<protein>
    <recommendedName>
        <fullName evidence="10">Lipopolysaccharide biosynthesis protein</fullName>
    </recommendedName>
</protein>
<evidence type="ECO:0000256" key="7">
    <source>
        <dbReference type="SAM" id="Phobius"/>
    </source>
</evidence>
<feature type="transmembrane region" description="Helical" evidence="7">
    <location>
        <begin position="150"/>
        <end position="170"/>
    </location>
</feature>
<evidence type="ECO:0000313" key="8">
    <source>
        <dbReference type="EMBL" id="AWH85122.1"/>
    </source>
</evidence>
<dbReference type="PANTHER" id="PTHR30250">
    <property type="entry name" value="PST FAMILY PREDICTED COLANIC ACID TRANSPORTER"/>
    <property type="match status" value="1"/>
</dbReference>
<accession>A0A2S1QXJ5</accession>
<evidence type="ECO:0000256" key="5">
    <source>
        <dbReference type="ARBA" id="ARBA00022989"/>
    </source>
</evidence>
<evidence type="ECO:0000256" key="2">
    <source>
        <dbReference type="ARBA" id="ARBA00007430"/>
    </source>
</evidence>
<feature type="transmembrane region" description="Helical" evidence="7">
    <location>
        <begin position="120"/>
        <end position="138"/>
    </location>
</feature>
<comment type="subcellular location">
    <subcellularLocation>
        <location evidence="1">Cell membrane</location>
        <topology evidence="1">Multi-pass membrane protein</topology>
    </subcellularLocation>
</comment>
<evidence type="ECO:0000256" key="4">
    <source>
        <dbReference type="ARBA" id="ARBA00022692"/>
    </source>
</evidence>
<dbReference type="GO" id="GO:0005886">
    <property type="term" value="C:plasma membrane"/>
    <property type="evidence" value="ECO:0007669"/>
    <property type="project" value="UniProtKB-SubCell"/>
</dbReference>
<dbReference type="AlphaFoldDB" id="A0A2S1QXJ5"/>
<reference evidence="8 9" key="1">
    <citation type="submission" date="2018-04" db="EMBL/GenBank/DDBJ databases">
        <title>Genome sequencing of Flavobacterium sp. HYN0059.</title>
        <authorList>
            <person name="Yi H."/>
            <person name="Baek C."/>
        </authorList>
    </citation>
    <scope>NUCLEOTIDE SEQUENCE [LARGE SCALE GENOMIC DNA]</scope>
    <source>
        <strain evidence="8 9">HYN0059</strain>
    </source>
</reference>
<feature type="transmembrane region" description="Helical" evidence="7">
    <location>
        <begin position="324"/>
        <end position="342"/>
    </location>
</feature>
<organism evidence="8 9">
    <name type="scientific">Flavobacterium album</name>
    <dbReference type="NCBI Taxonomy" id="2175091"/>
    <lineage>
        <taxon>Bacteria</taxon>
        <taxon>Pseudomonadati</taxon>
        <taxon>Bacteroidota</taxon>
        <taxon>Flavobacteriia</taxon>
        <taxon>Flavobacteriales</taxon>
        <taxon>Flavobacteriaceae</taxon>
        <taxon>Flavobacterium</taxon>
    </lineage>
</organism>
<evidence type="ECO:0000256" key="3">
    <source>
        <dbReference type="ARBA" id="ARBA00022475"/>
    </source>
</evidence>
<proteinExistence type="inferred from homology"/>
<evidence type="ECO:0000256" key="1">
    <source>
        <dbReference type="ARBA" id="ARBA00004651"/>
    </source>
</evidence>
<feature type="transmembrane region" description="Helical" evidence="7">
    <location>
        <begin position="420"/>
        <end position="437"/>
    </location>
</feature>
<keyword evidence="5 7" id="KW-1133">Transmembrane helix</keyword>
<dbReference type="PANTHER" id="PTHR30250:SF10">
    <property type="entry name" value="LIPOPOLYSACCHARIDE BIOSYNTHESIS PROTEIN WZXC"/>
    <property type="match status" value="1"/>
</dbReference>
<keyword evidence="3" id="KW-1003">Cell membrane</keyword>
<name>A0A2S1QXJ5_9FLAO</name>
<dbReference type="EMBL" id="CP029186">
    <property type="protein sequence ID" value="AWH85122.1"/>
    <property type="molecule type" value="Genomic_DNA"/>
</dbReference>
<dbReference type="OrthoDB" id="9770347at2"/>
<evidence type="ECO:0000313" key="9">
    <source>
        <dbReference type="Proteomes" id="UP000244929"/>
    </source>
</evidence>
<feature type="transmembrane region" description="Helical" evidence="7">
    <location>
        <begin position="176"/>
        <end position="195"/>
    </location>
</feature>
<feature type="transmembrane region" description="Helical" evidence="7">
    <location>
        <begin position="293"/>
        <end position="312"/>
    </location>
</feature>
<feature type="transmembrane region" description="Helical" evidence="7">
    <location>
        <begin position="85"/>
        <end position="108"/>
    </location>
</feature>
<dbReference type="CDD" id="cd13127">
    <property type="entry name" value="MATE_tuaB_like"/>
    <property type="match status" value="1"/>
</dbReference>